<evidence type="ECO:0000313" key="1">
    <source>
        <dbReference type="EMBL" id="RKN83490.1"/>
    </source>
</evidence>
<name>A0A3B0CDS9_9FLAO</name>
<dbReference type="EMBL" id="RBCJ01000001">
    <property type="protein sequence ID" value="RKN83490.1"/>
    <property type="molecule type" value="Genomic_DNA"/>
</dbReference>
<organism evidence="1 2">
    <name type="scientific">Ulvibacterium marinum</name>
    <dbReference type="NCBI Taxonomy" id="2419782"/>
    <lineage>
        <taxon>Bacteria</taxon>
        <taxon>Pseudomonadati</taxon>
        <taxon>Bacteroidota</taxon>
        <taxon>Flavobacteriia</taxon>
        <taxon>Flavobacteriales</taxon>
        <taxon>Flavobacteriaceae</taxon>
        <taxon>Ulvibacterium</taxon>
    </lineage>
</organism>
<dbReference type="Proteomes" id="UP000276603">
    <property type="component" value="Unassembled WGS sequence"/>
</dbReference>
<reference evidence="1 2" key="1">
    <citation type="submission" date="2018-10" db="EMBL/GenBank/DDBJ databases">
        <title>Ulvibacterium marinum gen. nov., sp. nov., a novel marine bacterium of the family Flavobacteriaceae, isolated from a culture of the green alga Ulva prolifera.</title>
        <authorList>
            <person name="Zhang Z."/>
        </authorList>
    </citation>
    <scope>NUCLEOTIDE SEQUENCE [LARGE SCALE GENOMIC DNA]</scope>
    <source>
        <strain evidence="1 2">CCMM003</strain>
    </source>
</reference>
<keyword evidence="2" id="KW-1185">Reference proteome</keyword>
<evidence type="ECO:0000313" key="2">
    <source>
        <dbReference type="Proteomes" id="UP000276603"/>
    </source>
</evidence>
<dbReference type="Pfam" id="PF13030">
    <property type="entry name" value="DUF3891"/>
    <property type="match status" value="1"/>
</dbReference>
<accession>A0A3B0CDS9</accession>
<comment type="caution">
    <text evidence="1">The sequence shown here is derived from an EMBL/GenBank/DDBJ whole genome shotgun (WGS) entry which is preliminary data.</text>
</comment>
<dbReference type="InterPro" id="IPR024992">
    <property type="entry name" value="DUF3891"/>
</dbReference>
<gene>
    <name evidence="1" type="ORF">D7Z94_06640</name>
</gene>
<protein>
    <submittedName>
        <fullName evidence="1">DUF3891 family protein</fullName>
    </submittedName>
</protein>
<sequence>MIVKHHEEGWEIISHYAHGLLSGKIAQELRKKLRPQHWLDVLTGIVEHDDHLLDFDEQDYLTENGTPKDFMMDGGTDAEALEHAKRVYSNALQKSQLVALMVGRHLAFLYDGLADDFKPMEEFLNEIGSVRGTQRKLYGLKKSEEDSLYNIMLFCDRLSLILCQEETPEVGRKLEINRTIEDEQYFISKDSSEHLTVEPWPFEKEEFTLAFEYRILNRPTFKDCEELESCLNDAEICIKSYTFKK</sequence>
<dbReference type="RefSeq" id="WP_120710697.1">
    <property type="nucleotide sequence ID" value="NZ_RBCJ01000001.1"/>
</dbReference>
<proteinExistence type="predicted"/>
<dbReference type="AlphaFoldDB" id="A0A3B0CDS9"/>
<dbReference type="OrthoDB" id="872894at2"/>